<reference evidence="1" key="1">
    <citation type="submission" date="2015-04" db="EMBL/GenBank/DDBJ databases">
        <title>Carnobacterium maltaromaticum LMA28 complete chromosome sequence.</title>
        <authorList>
            <person name="Borges F."/>
            <person name="Cailliez-Grimal C."/>
        </authorList>
    </citation>
    <scope>NUCLEOTIDE SEQUENCE [LARGE SCALE GENOMIC DNA]</scope>
    <source>
        <strain evidence="1">LMA28</strain>
        <plasmid evidence="1">megaplasmid</plasmid>
    </source>
</reference>
<reference evidence="1" key="2">
    <citation type="submission" date="2015-04" db="EMBL/GenBank/DDBJ databases">
        <title>Carnobacterium maltaromaticum LMA28 plasmids.</title>
        <authorList>
            <person name="Cailliez-Grimal C."/>
            <person name="Iskandar C."/>
        </authorList>
    </citation>
    <scope>NUCLEOTIDE SEQUENCE [LARGE SCALE GENOMIC DNA]</scope>
    <source>
        <strain evidence="1">LMA28</strain>
        <plasmid evidence="1">megaplasmid</plasmid>
    </source>
</reference>
<dbReference type="AlphaFoldDB" id="A0A1Z5AYM2"/>
<organism evidence="1">
    <name type="scientific">Carnobacterium maltaromaticum</name>
    <name type="common">Carnobacterium piscicola</name>
    <dbReference type="NCBI Taxonomy" id="2751"/>
    <lineage>
        <taxon>Bacteria</taxon>
        <taxon>Bacillati</taxon>
        <taxon>Bacillota</taxon>
        <taxon>Bacilli</taxon>
        <taxon>Lactobacillales</taxon>
        <taxon>Carnobacteriaceae</taxon>
        <taxon>Carnobacterium</taxon>
    </lineage>
</organism>
<dbReference type="EMBL" id="LN846931">
    <property type="protein sequence ID" value="CRI06614.1"/>
    <property type="molecule type" value="Genomic_DNA"/>
</dbReference>
<sequence>MLLFLIPVGFILIGISNARFLVCLKNNCHINTPRYTLYYITSYKSTKKPLYINRYSGFSSDYRYTIRECRFNAIVHASSLTKGGTAIQRSRMVGGHKG</sequence>
<proteinExistence type="predicted"/>
<evidence type="ECO:0000313" key="1">
    <source>
        <dbReference type="EMBL" id="CRI06614.1"/>
    </source>
</evidence>
<accession>A0A1Z5AYM2</accession>
<name>A0A1Z5AYM2_CARML</name>
<gene>
    <name evidence="1" type="ORF">BN424_mp0072</name>
</gene>
<protein>
    <submittedName>
        <fullName evidence="1">Uncharacterized protein</fullName>
    </submittedName>
</protein>
<geneLocation type="plasmid" evidence="1">
    <name>megaplasmid</name>
</geneLocation>
<keyword evidence="1" id="KW-0614">Plasmid</keyword>